<dbReference type="Gene3D" id="1.10.1130.10">
    <property type="entry name" value="Flavocytochrome C3, Chain A"/>
    <property type="match status" value="1"/>
</dbReference>
<dbReference type="Gene3D" id="3.50.70.20">
    <property type="entry name" value="Cytochrome P460"/>
    <property type="match status" value="1"/>
</dbReference>
<dbReference type="KEGG" id="hoh:Hoch_1880"/>
<dbReference type="InterPro" id="IPR036280">
    <property type="entry name" value="Multihaem_cyt_sf"/>
</dbReference>
<evidence type="ECO:0000313" key="3">
    <source>
        <dbReference type="Proteomes" id="UP000001880"/>
    </source>
</evidence>
<feature type="compositionally biased region" description="Basic and acidic residues" evidence="1">
    <location>
        <begin position="793"/>
        <end position="803"/>
    </location>
</feature>
<keyword evidence="3" id="KW-1185">Reference proteome</keyword>
<feature type="compositionally biased region" description="Basic and acidic residues" evidence="1">
    <location>
        <begin position="185"/>
        <end position="199"/>
    </location>
</feature>
<accession>D0LYV7</accession>
<dbReference type="RefSeq" id="WP_012827035.1">
    <property type="nucleotide sequence ID" value="NC_013440.1"/>
</dbReference>
<gene>
    <name evidence="2" type="ordered locus">Hoch_1880</name>
</gene>
<evidence type="ECO:0000256" key="1">
    <source>
        <dbReference type="SAM" id="MobiDB-lite"/>
    </source>
</evidence>
<protein>
    <recommendedName>
        <fullName evidence="4">Cytochrome c-552/4 domain-containing protein</fullName>
    </recommendedName>
</protein>
<dbReference type="eggNOG" id="ENOG5033ZE4">
    <property type="taxonomic scope" value="Bacteria"/>
</dbReference>
<evidence type="ECO:0000313" key="2">
    <source>
        <dbReference type="EMBL" id="ACY14427.1"/>
    </source>
</evidence>
<sequence>MPDGAMIIKEMIDPNQVELALVPGSNDLWIAPKPDQPADYYDQNFDGWTVMIKDARASADGWYYADFGREDHGGGNPPLYDRAGFATTPYPGSDGAPVTAPPPDSPWYPTFWKYASNDAQYPYYGFGSYCVYCHASAAGESTFSSFTNILGEELRYAWLPAKSAGAADETAASASVSEAVVSGVGDHDRRSSVAEREATTAEQGRAPFPSPRSDWLPGFRAAFPELDPAYEDVWAGRIPAQTWDHVPSQVGVAGVAPESSMFVTSNQCEGCHEAGGAGQLAQPHMVELTEQGQIDLSPWAEWDASPMGLAGRDPVFHAQLELERNIARTQPGLAELLPCIDNTCLHCHGGAGARQYNIDTAGQGPEGDPCAAFLPPQAQRAATHYDGKLFTQDMVFAWRDEQPELAKYGALAREGVSCTMCHRLADIDLDADNLAKTFTGNFRVGAPDQLFGPFPNQASEEAVRELPMKHSLGITPVRGAHVERSEMCGTCHTVFLPVFDDAGALAGTAYEQTTYLEWLLSDFSGDPSAGSASAQSCQDCHMPRGFHGKQMKTGVANIQDTRYPAADFLLPAAEVDVPERPYNRHSLYGLNAFLNAYFQQFPLLLGYRQQDFMNAKVRAPLLTARESVLEVARTQTATLALGAPSWRGEVLETQVTVSNLGGHNLPSGVGFRRLFIEFLVLDEAGEALWASGRTNEIGVLLAGTSERPLATELEQVGADGLPFQPHHQVIADGAQAQIYEEVVQNSSYGFTSSFIHRYWELKDNRLRPRGWNPARVSDAERREEYGSATRPGHGPERHWWPEPDKAERYADPRFPAIAGYTDTQGDPDYELAEHGAEGLPGSDTLRYRVALPAELRARVASVRVTLYSQSTPPSYLKERFAHAAKPGNERRDADRLYYLAGHLNTEATADDGQPYLSGYKLRVGAAAERAVSQP</sequence>
<reference evidence="2 3" key="1">
    <citation type="journal article" date="2010" name="Stand. Genomic Sci.">
        <title>Complete genome sequence of Haliangium ochraceum type strain (SMP-2).</title>
        <authorList>
            <consortium name="US DOE Joint Genome Institute (JGI-PGF)"/>
            <person name="Ivanova N."/>
            <person name="Daum C."/>
            <person name="Lang E."/>
            <person name="Abt B."/>
            <person name="Kopitz M."/>
            <person name="Saunders E."/>
            <person name="Lapidus A."/>
            <person name="Lucas S."/>
            <person name="Glavina Del Rio T."/>
            <person name="Nolan M."/>
            <person name="Tice H."/>
            <person name="Copeland A."/>
            <person name="Cheng J.F."/>
            <person name="Chen F."/>
            <person name="Bruce D."/>
            <person name="Goodwin L."/>
            <person name="Pitluck S."/>
            <person name="Mavromatis K."/>
            <person name="Pati A."/>
            <person name="Mikhailova N."/>
            <person name="Chen A."/>
            <person name="Palaniappan K."/>
            <person name="Land M."/>
            <person name="Hauser L."/>
            <person name="Chang Y.J."/>
            <person name="Jeffries C.D."/>
            <person name="Detter J.C."/>
            <person name="Brettin T."/>
            <person name="Rohde M."/>
            <person name="Goker M."/>
            <person name="Bristow J."/>
            <person name="Markowitz V."/>
            <person name="Eisen J.A."/>
            <person name="Hugenholtz P."/>
            <person name="Kyrpides N.C."/>
            <person name="Klenk H.P."/>
        </authorList>
    </citation>
    <scope>NUCLEOTIDE SEQUENCE [LARGE SCALE GENOMIC DNA]</scope>
    <source>
        <strain evidence="3">DSM 14365 / CIP 107738 / JCM 11303 / AJ 13395 / SMP-2</strain>
    </source>
</reference>
<dbReference type="InterPro" id="IPR038142">
    <property type="entry name" value="Cytochrome_P460_sp"/>
</dbReference>
<dbReference type="Proteomes" id="UP000001880">
    <property type="component" value="Chromosome"/>
</dbReference>
<organism evidence="2 3">
    <name type="scientific">Haliangium ochraceum (strain DSM 14365 / JCM 11303 / SMP-2)</name>
    <dbReference type="NCBI Taxonomy" id="502025"/>
    <lineage>
        <taxon>Bacteria</taxon>
        <taxon>Pseudomonadati</taxon>
        <taxon>Myxococcota</taxon>
        <taxon>Polyangia</taxon>
        <taxon>Haliangiales</taxon>
        <taxon>Kofleriaceae</taxon>
        <taxon>Haliangium</taxon>
    </lineage>
</organism>
<dbReference type="SUPFAM" id="SSF48695">
    <property type="entry name" value="Multiheme cytochromes"/>
    <property type="match status" value="1"/>
</dbReference>
<feature type="region of interest" description="Disordered" evidence="1">
    <location>
        <begin position="185"/>
        <end position="212"/>
    </location>
</feature>
<dbReference type="OrthoDB" id="9814800at2"/>
<evidence type="ECO:0008006" key="4">
    <source>
        <dbReference type="Google" id="ProtNLM"/>
    </source>
</evidence>
<dbReference type="HOGENOM" id="CLU_291690_0_0_7"/>
<feature type="region of interest" description="Disordered" evidence="1">
    <location>
        <begin position="777"/>
        <end position="803"/>
    </location>
</feature>
<proteinExistence type="predicted"/>
<dbReference type="EMBL" id="CP001804">
    <property type="protein sequence ID" value="ACY14427.1"/>
    <property type="molecule type" value="Genomic_DNA"/>
</dbReference>
<dbReference type="AlphaFoldDB" id="D0LYV7"/>
<dbReference type="STRING" id="502025.Hoch_1880"/>
<name>D0LYV7_HALO1</name>